<dbReference type="GO" id="GO:0031934">
    <property type="term" value="C:mating-type region heterochromatin"/>
    <property type="evidence" value="ECO:0007669"/>
    <property type="project" value="TreeGrafter"/>
</dbReference>
<feature type="non-terminal residue" evidence="4">
    <location>
        <position position="1"/>
    </location>
</feature>
<dbReference type="GO" id="GO:0070824">
    <property type="term" value="C:SHREC complex"/>
    <property type="evidence" value="ECO:0007669"/>
    <property type="project" value="InterPro"/>
</dbReference>
<dbReference type="SUPFAM" id="SSF47370">
    <property type="entry name" value="Bromodomain"/>
    <property type="match status" value="1"/>
</dbReference>
<dbReference type="InterPro" id="IPR001487">
    <property type="entry name" value="Bromodomain"/>
</dbReference>
<reference evidence="4" key="1">
    <citation type="submission" date="2020-05" db="EMBL/GenBank/DDBJ databases">
        <title>Phylogenomic resolution of chytrid fungi.</title>
        <authorList>
            <person name="Stajich J.E."/>
            <person name="Amses K."/>
            <person name="Simmons R."/>
            <person name="Seto K."/>
            <person name="Myers J."/>
            <person name="Bonds A."/>
            <person name="Quandt C.A."/>
            <person name="Barry K."/>
            <person name="Liu P."/>
            <person name="Grigoriev I."/>
            <person name="Longcore J.E."/>
            <person name="James T.Y."/>
        </authorList>
    </citation>
    <scope>NUCLEOTIDE SEQUENCE</scope>
    <source>
        <strain evidence="4">JEL0476</strain>
    </source>
</reference>
<gene>
    <name evidence="4" type="ORF">HK099_004220</name>
</gene>
<evidence type="ECO:0000259" key="3">
    <source>
        <dbReference type="PROSITE" id="PS50014"/>
    </source>
</evidence>
<protein>
    <recommendedName>
        <fullName evidence="3">Bromo domain-containing protein</fullName>
    </recommendedName>
</protein>
<dbReference type="InterPro" id="IPR031915">
    <property type="entry name" value="Clr2_N"/>
</dbReference>
<feature type="domain" description="Bromo" evidence="3">
    <location>
        <begin position="746"/>
        <end position="821"/>
    </location>
</feature>
<dbReference type="GO" id="GO:0030466">
    <property type="term" value="P:silent mating-type cassette heterochromatin formation"/>
    <property type="evidence" value="ECO:0007669"/>
    <property type="project" value="TreeGrafter"/>
</dbReference>
<dbReference type="GO" id="GO:0033553">
    <property type="term" value="C:rDNA heterochromatin"/>
    <property type="evidence" value="ECO:0007669"/>
    <property type="project" value="TreeGrafter"/>
</dbReference>
<dbReference type="EMBL" id="JADGJW010000293">
    <property type="protein sequence ID" value="KAJ3220530.1"/>
    <property type="molecule type" value="Genomic_DNA"/>
</dbReference>
<dbReference type="PANTHER" id="PTHR38046">
    <property type="entry name" value="CRYPTIC LOCI REGULATOR 2"/>
    <property type="match status" value="1"/>
</dbReference>
<evidence type="ECO:0000313" key="5">
    <source>
        <dbReference type="Proteomes" id="UP001211065"/>
    </source>
</evidence>
<evidence type="ECO:0000256" key="1">
    <source>
        <dbReference type="ARBA" id="ARBA00023117"/>
    </source>
</evidence>
<dbReference type="PANTHER" id="PTHR38046:SF1">
    <property type="entry name" value="CRYPTIC LOCI REGULATOR 2"/>
    <property type="match status" value="1"/>
</dbReference>
<accession>A0AAD5U5A3</accession>
<keyword evidence="5" id="KW-1185">Reference proteome</keyword>
<evidence type="ECO:0000256" key="2">
    <source>
        <dbReference type="PROSITE-ProRule" id="PRU00035"/>
    </source>
</evidence>
<organism evidence="4 5">
    <name type="scientific">Clydaea vesicula</name>
    <dbReference type="NCBI Taxonomy" id="447962"/>
    <lineage>
        <taxon>Eukaryota</taxon>
        <taxon>Fungi</taxon>
        <taxon>Fungi incertae sedis</taxon>
        <taxon>Chytridiomycota</taxon>
        <taxon>Chytridiomycota incertae sedis</taxon>
        <taxon>Chytridiomycetes</taxon>
        <taxon>Lobulomycetales</taxon>
        <taxon>Lobulomycetaceae</taxon>
        <taxon>Clydaea</taxon>
    </lineage>
</organism>
<keyword evidence="1 2" id="KW-0103">Bromodomain</keyword>
<dbReference type="AlphaFoldDB" id="A0AAD5U5A3"/>
<dbReference type="InterPro" id="IPR036427">
    <property type="entry name" value="Bromodomain-like_sf"/>
</dbReference>
<dbReference type="Gene3D" id="1.20.920.10">
    <property type="entry name" value="Bromodomain-like"/>
    <property type="match status" value="1"/>
</dbReference>
<dbReference type="Pfam" id="PF16761">
    <property type="entry name" value="Clr2_transil"/>
    <property type="match status" value="1"/>
</dbReference>
<comment type="caution">
    <text evidence="4">The sequence shown here is derived from an EMBL/GenBank/DDBJ whole genome shotgun (WGS) entry which is preliminary data.</text>
</comment>
<dbReference type="InterPro" id="IPR038986">
    <property type="entry name" value="Clr2"/>
</dbReference>
<name>A0AAD5U5A3_9FUNG</name>
<dbReference type="Proteomes" id="UP001211065">
    <property type="component" value="Unassembled WGS sequence"/>
</dbReference>
<evidence type="ECO:0000313" key="4">
    <source>
        <dbReference type="EMBL" id="KAJ3220530.1"/>
    </source>
</evidence>
<sequence length="1264" mass="145537">MLIKSDGEKSLIPECNALILEPTEEVMNEWLFNLTKIFLLYQNEKKQNNNFKAVDYNFNKILTLFEDGSQQINNLSSETHRITSFPTNYKLLAVKTSTEEIEYYVYGHPACIAKQYRFESFFSFAIHFVWLLRYTDGLTNDHFDCSCIGCKKLIELNKIVHFEQRGAKLINYNNELSFSNKLTYAKFRRGELVWLPLSGHSPDNLTICCDYLSYLKYMKTSEISNRVYVNLSTIMFWPGIVCGRLLYRANVTENATMVYTVMLLGLYSEFTLDQSQIFPFKRYSPCKMEKGKKKFHLKVTLELKESYFKAIEIAKQISFTLSPLYPGISKKGKECDSNLNETKVAEKVVYYKCLLLGPEVISGGDYVRIVNKANTFVGDLEVLKVNKIFSISSDTGNNYYFSGPLLKENSNFSCTIIVNNHDPFFFTENENSNFLLNRRYPAWHFQSLANVFNSPNDDILASTTVSINNVFGRFYYDERDVTIKSYAENPKEYTEVSISKKLILDNSRINIEIDDSDLFSCEYKTKDDQTLYKNLSTATKNFIQVDGVSSYTTVEKRKYLSEDYHQNKKIKHAFECQPAEILSNEHSPLTDNTVGLQLSSSDIRISPCLHNESELDANDNTSIKSQQCKKGCIAVTKHKELYAKSARERQCTFSRSKVIEKIDNILEIEPIPSCLNKVGCLVTEIGVHSNKENCETAAENKENTPFLSKEEEDAVFRRCSHILDMHISDLDAELRTKLKALFLQLLSKKDSNIYQRPVSHIDAPDSIQNVKNPLDLLQIGVKLDLALQLKTEQKYTPEFNLKAYGKLREFLDDMENVFLNSSYQEIGDGASIRGKSIHVIFKICFFKFLDYCLKYYPRCSAPQNETVCENNLKEEKVFFVKKNASVKDTFSNECLGIQRKDTTRENEHILQKVDTTSITVNTPDVQNKSYKKCEINTNQKEISKFSYLSQNIPIVEVFIDENKHFHNVNDFFVKVSKFQLTDTIENDIINKLMVNYDFDLPDVLFEKSLKALNEKCTESKFQLDSNVDEVLKLLQENTNLENTNLEKTNTNKVECKKPVSIISNISSHKNSTDVKEKFDVEKSNVNTVVENIRCENSNSTIKIAAETAIKKTELSLPKKSEGVVMGNPPGSKKEGIMNLLDIEYTTSNGELKNVCFNGRGGIMCKDAIHLWKKSCPYLPKLKNLPKLKILQLFDQKVVNFQNRNDLIFNDEEFVTKKQAKNLEYMESLCKKYERDAKKVFILISLFFNKESLEFQLFKNFIGNK</sequence>
<dbReference type="PROSITE" id="PS50014">
    <property type="entry name" value="BROMODOMAIN_2"/>
    <property type="match status" value="1"/>
</dbReference>
<proteinExistence type="predicted"/>